<sequence>MDKDYKALMIGSLLHDIGKFIQRAKNPRSKSHEEFGYKYLKNKFEEGFLTNLDKETKKKILNIVKEHHNDKIKRGLVGIVRLADWLSSGERESPKTYEEIYKDKDIEILNSNKQKLMSIFEILRINEEDYIDEALTIYNNEITYKYECIPLKIHDEVIFARESSFHSEDNTYYNLLTRFNEELKEFSEPTFEELYQLIQKYMWCIPSVTLWKKGNKIFGGIPDISLFDHLKTTCAIACCLYNLYKDGKLTDDDIEKLLKNNKKLWNKPIFSLIHGDISGIQNFIFTISSKYAIKSLKGRSFYLDFLTEYLAKYICKELNLPIANILYYGGGHFYILSYLLDDNKINEFEKKINDTLYNMFKTKIYVTIEKYDVTPNNFKMKNDENFAKIWRYVADVTLKKKFKKFSYKISEIFKPYGSEKEDKCKICNRDIELKKENENKEYFYLYEENNKEIICKYCASFIMLTEILKKFEINKKIEFNKEFEIKHLKIKTKFSNIPAIKELIDKLGLDFNDNNYWLDTYYLPHDSGELIIPYKIWSIAFPLEKVEEDEDSKEYKIRDFDTLANLAYKRTGTNKIAILKMDVDYLGTIFTQGLGKESTENNKKIKSRASISRMSTLSSMLTLFFTGYIPHLINTGKTETVKINGEPVRYKDYIYLVYSGGDDTLIVGSWDVVIDLAKRIRKNFSKFVCYNPDITLSAGIVLIDPKFEFKKAVNIAEEELETAKGYSIYEDDNMKIDKNALSIFESPMNWYVEVYYNKEMWEKWKKLQEIGILPKRYEILLKFESLVENINENELEKRFENALISKDSKISRRLLHISQNVADRLNKVINKKNNGEIILNLPYYWRMLYYLYRNYKNNNKLDKNVKFIEDYLKSKVMGQIKSPKIKFSCNDLKVAAKIVELKTREGEKNA</sequence>
<dbReference type="GO" id="GO:0051607">
    <property type="term" value="P:defense response to virus"/>
    <property type="evidence" value="ECO:0007669"/>
    <property type="project" value="UniProtKB-KW"/>
</dbReference>
<dbReference type="RefSeq" id="WP_214399602.1">
    <property type="nucleotide sequence ID" value="NZ_LR792632.1"/>
</dbReference>
<keyword evidence="7" id="KW-0255">Endonuclease</keyword>
<comment type="similarity">
    <text evidence="2">Belongs to the CRISPR-associated Cas10/Csm1 family.</text>
</comment>
<organism evidence="14 15">
    <name type="scientific">Methanocaldococcus lauensis</name>
    <dbReference type="NCBI Taxonomy" id="2546128"/>
    <lineage>
        <taxon>Archaea</taxon>
        <taxon>Methanobacteriati</taxon>
        <taxon>Methanobacteriota</taxon>
        <taxon>Methanomada group</taxon>
        <taxon>Methanococci</taxon>
        <taxon>Methanococcales</taxon>
        <taxon>Methanocaldococcaceae</taxon>
        <taxon>Methanocaldococcus</taxon>
    </lineage>
</organism>
<evidence type="ECO:0000256" key="6">
    <source>
        <dbReference type="ARBA" id="ARBA00022741"/>
    </source>
</evidence>
<gene>
    <name evidence="14" type="primary">cas</name>
    <name evidence="14" type="ORF">MLAUSG7_1265</name>
</gene>
<keyword evidence="10" id="KW-0067">ATP-binding</keyword>
<evidence type="ECO:0000256" key="4">
    <source>
        <dbReference type="ARBA" id="ARBA00022679"/>
    </source>
</evidence>
<dbReference type="GeneID" id="65884058"/>
<dbReference type="InterPro" id="IPR006674">
    <property type="entry name" value="HD_domain"/>
</dbReference>
<keyword evidence="15" id="KW-1185">Reference proteome</keyword>
<protein>
    <recommendedName>
        <fullName evidence="3">CRISPR system single-strand-specific deoxyribonuclease Cas10/Csm1 (subtype III-A)</fullName>
    </recommendedName>
    <alternativeName>
        <fullName evidence="12">Cyclic oligoadenylate synthase</fullName>
    </alternativeName>
</protein>
<accession>A0A8D6PVI9</accession>
<evidence type="ECO:0000256" key="9">
    <source>
        <dbReference type="ARBA" id="ARBA00022839"/>
    </source>
</evidence>
<keyword evidence="9" id="KW-0269">Exonuclease</keyword>
<dbReference type="InterPro" id="IPR000160">
    <property type="entry name" value="GGDEF_dom"/>
</dbReference>
<reference evidence="14 15" key="1">
    <citation type="submission" date="2020-04" db="EMBL/GenBank/DDBJ databases">
        <authorList>
            <consortium name="Genoscope - CEA"/>
            <person name="William W."/>
        </authorList>
    </citation>
    <scope>NUCLEOTIDE SEQUENCE [LARGE SCALE GENOMIC DNA]</scope>
    <source>
        <strain evidence="14 15">SG7</strain>
    </source>
</reference>
<evidence type="ECO:0000256" key="7">
    <source>
        <dbReference type="ARBA" id="ARBA00022759"/>
    </source>
</evidence>
<dbReference type="GO" id="GO:0016740">
    <property type="term" value="F:transferase activity"/>
    <property type="evidence" value="ECO:0007669"/>
    <property type="project" value="UniProtKB-KW"/>
</dbReference>
<dbReference type="AlphaFoldDB" id="A0A8D6PVI9"/>
<dbReference type="Pfam" id="PF18211">
    <property type="entry name" value="Csm1_B"/>
    <property type="match status" value="1"/>
</dbReference>
<keyword evidence="4" id="KW-0808">Transferase</keyword>
<evidence type="ECO:0000256" key="1">
    <source>
        <dbReference type="ARBA" id="ARBA00001968"/>
    </source>
</evidence>
<dbReference type="EMBL" id="LR792632">
    <property type="protein sequence ID" value="CAB3289519.1"/>
    <property type="molecule type" value="Genomic_DNA"/>
</dbReference>
<dbReference type="GO" id="GO:0004527">
    <property type="term" value="F:exonuclease activity"/>
    <property type="evidence" value="ECO:0007669"/>
    <property type="project" value="UniProtKB-KW"/>
</dbReference>
<evidence type="ECO:0000256" key="5">
    <source>
        <dbReference type="ARBA" id="ARBA00022722"/>
    </source>
</evidence>
<dbReference type="InterPro" id="IPR041062">
    <property type="entry name" value="Csm1_B"/>
</dbReference>
<dbReference type="Gene3D" id="1.10.3210.10">
    <property type="entry name" value="Hypothetical protein af1432"/>
    <property type="match status" value="1"/>
</dbReference>
<feature type="domain" description="GGDEF" evidence="13">
    <location>
        <begin position="574"/>
        <end position="746"/>
    </location>
</feature>
<dbReference type="Gene3D" id="3.30.70.270">
    <property type="match status" value="1"/>
</dbReference>
<dbReference type="PANTHER" id="PTHR36528">
    <property type="entry name" value="CRISPR SYSTEM SINGLE-STRAND-SPECIFIC DEOXYRIBONUCLEASE CAS10/CSM1 (SUBTYPE III-A)"/>
    <property type="match status" value="1"/>
</dbReference>
<dbReference type="Proteomes" id="UP000679213">
    <property type="component" value="Chromosome I"/>
</dbReference>
<dbReference type="InterPro" id="IPR054767">
    <property type="entry name" value="Cas10-Cmr2_palm2"/>
</dbReference>
<dbReference type="InterPro" id="IPR052117">
    <property type="entry name" value="Cas10/Csm1_subtype-III-A"/>
</dbReference>
<keyword evidence="6" id="KW-0547">Nucleotide-binding</keyword>
<comment type="cofactor">
    <cofactor evidence="1">
        <name>a divalent metal cation</name>
        <dbReference type="ChEBI" id="CHEBI:60240"/>
    </cofactor>
</comment>
<dbReference type="PANTHER" id="PTHR36528:SF1">
    <property type="entry name" value="CRISPR SYSTEM SINGLE-STRAND-SPECIFIC DEOXYRIBONUCLEASE CAS10_CSM1 (SUBTYPE III-A)"/>
    <property type="match status" value="1"/>
</dbReference>
<evidence type="ECO:0000313" key="14">
    <source>
        <dbReference type="EMBL" id="CAB3289519.1"/>
    </source>
</evidence>
<evidence type="ECO:0000256" key="11">
    <source>
        <dbReference type="ARBA" id="ARBA00023118"/>
    </source>
</evidence>
<keyword evidence="11" id="KW-0051">Antiviral defense</keyword>
<evidence type="ECO:0000256" key="3">
    <source>
        <dbReference type="ARBA" id="ARBA00014333"/>
    </source>
</evidence>
<evidence type="ECO:0000256" key="12">
    <source>
        <dbReference type="ARBA" id="ARBA00032922"/>
    </source>
</evidence>
<evidence type="ECO:0000256" key="8">
    <source>
        <dbReference type="ARBA" id="ARBA00022801"/>
    </source>
</evidence>
<dbReference type="PROSITE" id="PS50887">
    <property type="entry name" value="GGDEF"/>
    <property type="match status" value="1"/>
</dbReference>
<proteinExistence type="inferred from homology"/>
<dbReference type="NCBIfam" id="TIGR02578">
    <property type="entry name" value="cas_TM1811_Csm1"/>
    <property type="match status" value="1"/>
</dbReference>
<evidence type="ECO:0000256" key="10">
    <source>
        <dbReference type="ARBA" id="ARBA00022840"/>
    </source>
</evidence>
<dbReference type="InterPro" id="IPR043128">
    <property type="entry name" value="Rev_trsase/Diguanyl_cyclase"/>
</dbReference>
<evidence type="ECO:0000259" key="13">
    <source>
        <dbReference type="PROSITE" id="PS50887"/>
    </source>
</evidence>
<dbReference type="InterPro" id="IPR013408">
    <property type="entry name" value="Cas10/Csm1"/>
</dbReference>
<evidence type="ECO:0000256" key="2">
    <source>
        <dbReference type="ARBA" id="ARBA00005700"/>
    </source>
</evidence>
<dbReference type="Pfam" id="PF01966">
    <property type="entry name" value="HD"/>
    <property type="match status" value="1"/>
</dbReference>
<evidence type="ECO:0000313" key="15">
    <source>
        <dbReference type="Proteomes" id="UP000679213"/>
    </source>
</evidence>
<dbReference type="CDD" id="cd09680">
    <property type="entry name" value="Cas10_III"/>
    <property type="match status" value="1"/>
</dbReference>
<dbReference type="KEGG" id="mesg:MLAUSG7_1265"/>
<dbReference type="GO" id="GO:0005524">
    <property type="term" value="F:ATP binding"/>
    <property type="evidence" value="ECO:0007669"/>
    <property type="project" value="UniProtKB-KW"/>
</dbReference>
<dbReference type="Pfam" id="PF22335">
    <property type="entry name" value="Cas10-Cmr2_palm2"/>
    <property type="match status" value="1"/>
</dbReference>
<keyword evidence="5" id="KW-0540">Nuclease</keyword>
<dbReference type="GO" id="GO:0004519">
    <property type="term" value="F:endonuclease activity"/>
    <property type="evidence" value="ECO:0007669"/>
    <property type="project" value="UniProtKB-KW"/>
</dbReference>
<keyword evidence="8 14" id="KW-0378">Hydrolase</keyword>
<name>A0A8D6PVI9_9EURY</name>
<dbReference type="SUPFAM" id="SSF109604">
    <property type="entry name" value="HD-domain/PDEase-like"/>
    <property type="match status" value="1"/>
</dbReference>